<name>Q74AM1_GEOSL</name>
<dbReference type="PATRIC" id="fig|243231.5.peg.2364"/>
<dbReference type="OrthoDB" id="9781180at2"/>
<evidence type="ECO:0000313" key="1">
    <source>
        <dbReference type="EMBL" id="AAR35707.1"/>
    </source>
</evidence>
<dbReference type="EMBL" id="AE017180">
    <property type="protein sequence ID" value="AAR35707.1"/>
    <property type="molecule type" value="Genomic_DNA"/>
</dbReference>
<dbReference type="KEGG" id="gsu:GSU2332"/>
<keyword evidence="2" id="KW-1185">Reference proteome</keyword>
<accession>Q74AM1</accession>
<dbReference type="STRING" id="243231.GSU2332"/>
<dbReference type="eggNOG" id="COG1102">
    <property type="taxonomic scope" value="Bacteria"/>
</dbReference>
<dbReference type="Pfam" id="PF13189">
    <property type="entry name" value="Cytidylate_kin2"/>
    <property type="match status" value="1"/>
</dbReference>
<dbReference type="HOGENOM" id="CLU_065155_2_1_7"/>
<organism evidence="1 2">
    <name type="scientific">Geobacter sulfurreducens (strain ATCC 51573 / DSM 12127 / PCA)</name>
    <dbReference type="NCBI Taxonomy" id="243231"/>
    <lineage>
        <taxon>Bacteria</taxon>
        <taxon>Pseudomonadati</taxon>
        <taxon>Thermodesulfobacteriota</taxon>
        <taxon>Desulfuromonadia</taxon>
        <taxon>Geobacterales</taxon>
        <taxon>Geobacteraceae</taxon>
        <taxon>Geobacter</taxon>
    </lineage>
</organism>
<sequence length="245" mass="28052">MPENLIIPSVDLRIGALEEYNRRQKEKAHHRQKGPKPRPCITLSREFGCEGYPVAESLLKLMPEQTGDQWVLVDKDVLDEVARRHHVSREILEALGTKNRILSQVLATFSERWKTDHEYFELLCSHIVSLAEQGNVIIVGLGGAIITHHREHCYDFRIFGSREFKIGSICQRMNLPPDKAADLIEKQQAQIDNFTREFLFEDEANPAIYDLLFNNDRMCPETMARTIADYVAGRIAAGTADKRHV</sequence>
<reference evidence="1 2" key="2">
    <citation type="journal article" date="2012" name="BMC Genomics">
        <title>Comparative genomic analysis of Geobacter sulfurreducens KN400, a strain with enhanced capacity for extracellular electron transfer and electricity production.</title>
        <authorList>
            <person name="Butler J.E."/>
            <person name="Young N.D."/>
            <person name="Aklujkar M."/>
            <person name="Lovley D.R."/>
        </authorList>
    </citation>
    <scope>NUCLEOTIDE SEQUENCE [LARGE SCALE GENOMIC DNA]</scope>
    <source>
        <strain evidence="2">ATCC 51573 / DSM 12127 / PCA</strain>
    </source>
</reference>
<reference evidence="1 2" key="1">
    <citation type="journal article" date="2003" name="Science">
        <title>Genome of Geobacter sulfurreducens: metal reduction in subsurface environments.</title>
        <authorList>
            <person name="Methe B.A."/>
            <person name="Nelson K.E."/>
            <person name="Eisen J.A."/>
            <person name="Paulsen I.T."/>
            <person name="Nelson W."/>
            <person name="Heidelberg J.F."/>
            <person name="Wu D."/>
            <person name="Wu M."/>
            <person name="Ward N."/>
            <person name="Beanan M.J."/>
            <person name="Dodson R.J."/>
            <person name="Madupu R."/>
            <person name="Brinkac L.M."/>
            <person name="Daugherty S.C."/>
            <person name="DeBoy R.T."/>
            <person name="Durkin A.S."/>
            <person name="Gwinn M."/>
            <person name="Kolonay J.F."/>
            <person name="Sullivan S.A."/>
            <person name="Haft D.H."/>
            <person name="Selengut J."/>
            <person name="Davidsen T.M."/>
            <person name="Zafar N."/>
            <person name="White O."/>
            <person name="Tran B."/>
            <person name="Romero C."/>
            <person name="Forberger H.A."/>
            <person name="Weidman J."/>
            <person name="Khouri H."/>
            <person name="Feldblyum T.V."/>
            <person name="Utterback T.R."/>
            <person name="Van Aken S.E."/>
            <person name="Lovley D.R."/>
            <person name="Fraser C.M."/>
        </authorList>
    </citation>
    <scope>NUCLEOTIDE SEQUENCE [LARGE SCALE GENOMIC DNA]</scope>
    <source>
        <strain evidence="2">ATCC 51573 / DSM 12127 / PCA</strain>
    </source>
</reference>
<dbReference type="AlphaFoldDB" id="Q74AM1"/>
<dbReference type="GO" id="GO:0016301">
    <property type="term" value="F:kinase activity"/>
    <property type="evidence" value="ECO:0007669"/>
    <property type="project" value="UniProtKB-KW"/>
</dbReference>
<dbReference type="InParanoid" id="Q74AM1"/>
<gene>
    <name evidence="1" type="ordered locus">GSU2332</name>
</gene>
<protein>
    <submittedName>
        <fullName evidence="1">Cytidylate kinase-like domain protein</fullName>
    </submittedName>
</protein>
<dbReference type="Gene3D" id="3.40.50.300">
    <property type="entry name" value="P-loop containing nucleotide triphosphate hydrolases"/>
    <property type="match status" value="1"/>
</dbReference>
<evidence type="ECO:0000313" key="2">
    <source>
        <dbReference type="Proteomes" id="UP000000577"/>
    </source>
</evidence>
<dbReference type="EnsemblBacteria" id="AAR35707">
    <property type="protein sequence ID" value="AAR35707"/>
    <property type="gene ID" value="GSU2332"/>
</dbReference>
<proteinExistence type="predicted"/>
<dbReference type="InterPro" id="IPR027417">
    <property type="entry name" value="P-loop_NTPase"/>
</dbReference>
<dbReference type="Proteomes" id="UP000000577">
    <property type="component" value="Chromosome"/>
</dbReference>
<dbReference type="RefSeq" id="WP_010942969.1">
    <property type="nucleotide sequence ID" value="NC_002939.5"/>
</dbReference>